<dbReference type="eggNOG" id="COG1487">
    <property type="taxonomic scope" value="Bacteria"/>
</dbReference>
<keyword evidence="2" id="KW-1185">Reference proteome</keyword>
<evidence type="ECO:0000313" key="1">
    <source>
        <dbReference type="EMBL" id="ABB14902.1"/>
    </source>
</evidence>
<dbReference type="Pfam" id="PF14367">
    <property type="entry name" value="DUF4411"/>
    <property type="match status" value="1"/>
</dbReference>
<name>Q3AFC0_CARHZ</name>
<dbReference type="InterPro" id="IPR029060">
    <property type="entry name" value="PIN-like_dom_sf"/>
</dbReference>
<protein>
    <submittedName>
        <fullName evidence="1">PIN domain protein</fullName>
    </submittedName>
</protein>
<dbReference type="PIRSF" id="PIRSF008505">
    <property type="entry name" value="UCP008505"/>
    <property type="match status" value="1"/>
</dbReference>
<accession>Q3AFC0</accession>
<dbReference type="EMBL" id="CP000141">
    <property type="protein sequence ID" value="ABB14902.1"/>
    <property type="molecule type" value="Genomic_DNA"/>
</dbReference>
<dbReference type="KEGG" id="chy:CHY_0293"/>
<dbReference type="SUPFAM" id="SSF88723">
    <property type="entry name" value="PIN domain-like"/>
    <property type="match status" value="1"/>
</dbReference>
<evidence type="ECO:0000313" key="2">
    <source>
        <dbReference type="Proteomes" id="UP000002706"/>
    </source>
</evidence>
<dbReference type="Proteomes" id="UP000002706">
    <property type="component" value="Chromosome"/>
</dbReference>
<dbReference type="HOGENOM" id="CLU_116293_0_1_9"/>
<gene>
    <name evidence="1" type="ordered locus">CHY_0293</name>
</gene>
<dbReference type="InterPro" id="IPR016541">
    <property type="entry name" value="UCP008505"/>
</dbReference>
<dbReference type="RefSeq" id="WP_011343240.1">
    <property type="nucleotide sequence ID" value="NC_007503.1"/>
</dbReference>
<dbReference type="OrthoDB" id="3231195at2"/>
<sequence>MKHNSSYLLDTNVFVEAARRYYAFDLVPAFWRILIDHAKNGDVLSIDWVKDEIVRNQDELSKWIKTIFHNWCNSTNQPDVINAYREIMEWVNSNDQFLEEAKAEFASGADGWLIAYAKVKGCILVTHEKYNPNIRKKVPIPNVCKAFNVPYIDTFDMMRNLGVKIA</sequence>
<proteinExistence type="predicted"/>
<dbReference type="STRING" id="246194.CHY_0293"/>
<dbReference type="InParanoid" id="Q3AFC0"/>
<organism evidence="1 2">
    <name type="scientific">Carboxydothermus hydrogenoformans (strain ATCC BAA-161 / DSM 6008 / Z-2901)</name>
    <dbReference type="NCBI Taxonomy" id="246194"/>
    <lineage>
        <taxon>Bacteria</taxon>
        <taxon>Bacillati</taxon>
        <taxon>Bacillota</taxon>
        <taxon>Clostridia</taxon>
        <taxon>Thermoanaerobacterales</taxon>
        <taxon>Thermoanaerobacteraceae</taxon>
        <taxon>Carboxydothermus</taxon>
    </lineage>
</organism>
<dbReference type="AlphaFoldDB" id="Q3AFC0"/>
<reference evidence="1 2" key="1">
    <citation type="journal article" date="2005" name="PLoS Genet.">
        <title>Life in hot carbon monoxide: the complete genome sequence of Carboxydothermus hydrogenoformans Z-2901.</title>
        <authorList>
            <person name="Wu M."/>
            <person name="Ren Q."/>
            <person name="Durkin A.S."/>
            <person name="Daugherty S.C."/>
            <person name="Brinkac L.M."/>
            <person name="Dodson R.J."/>
            <person name="Madupu R."/>
            <person name="Sullivan S.A."/>
            <person name="Kolonay J.F."/>
            <person name="Haft D.H."/>
            <person name="Nelson W.C."/>
            <person name="Tallon L.J."/>
            <person name="Jones K.M."/>
            <person name="Ulrich L.E."/>
            <person name="Gonzalez J.M."/>
            <person name="Zhulin I.B."/>
            <person name="Robb F.T."/>
            <person name="Eisen J.A."/>
        </authorList>
    </citation>
    <scope>NUCLEOTIDE SEQUENCE [LARGE SCALE GENOMIC DNA]</scope>
    <source>
        <strain evidence="2">ATCC BAA-161 / DSM 6008 / Z-2901</strain>
    </source>
</reference>